<keyword evidence="2" id="KW-1185">Reference proteome</keyword>
<dbReference type="Proteomes" id="UP000634229">
    <property type="component" value="Unassembled WGS sequence"/>
</dbReference>
<dbReference type="EMBL" id="JAERRF010000005">
    <property type="protein sequence ID" value="MBL1096919.1"/>
    <property type="molecule type" value="Genomic_DNA"/>
</dbReference>
<protein>
    <submittedName>
        <fullName evidence="1">Uncharacterized protein</fullName>
    </submittedName>
</protein>
<organism evidence="1 2">
    <name type="scientific">Streptomyces coffeae</name>
    <dbReference type="NCBI Taxonomy" id="621382"/>
    <lineage>
        <taxon>Bacteria</taxon>
        <taxon>Bacillati</taxon>
        <taxon>Actinomycetota</taxon>
        <taxon>Actinomycetes</taxon>
        <taxon>Kitasatosporales</taxon>
        <taxon>Streptomycetaceae</taxon>
        <taxon>Streptomyces</taxon>
    </lineage>
</organism>
<reference evidence="1 2" key="1">
    <citation type="submission" date="2021-01" db="EMBL/GenBank/DDBJ databases">
        <title>WGS of actinomycetes isolated from Thailand.</title>
        <authorList>
            <person name="Thawai C."/>
        </authorList>
    </citation>
    <scope>NUCLEOTIDE SEQUENCE [LARGE SCALE GENOMIC DNA]</scope>
    <source>
        <strain evidence="1 2">CA1R205</strain>
    </source>
</reference>
<proteinExistence type="predicted"/>
<dbReference type="RefSeq" id="WP_201873890.1">
    <property type="nucleotide sequence ID" value="NZ_JAERRF010000005.1"/>
</dbReference>
<gene>
    <name evidence="1" type="ORF">JK363_09610</name>
</gene>
<evidence type="ECO:0000313" key="2">
    <source>
        <dbReference type="Proteomes" id="UP000634229"/>
    </source>
</evidence>
<sequence length="106" mass="11447">MIGRDELLVRGREQLARGGRRRGVGALPASQRTVLDAALTGRQSPSEQHGGLALRLAVCRCSGRRPSGDRCWWWPADDLQWMGDRLDEARTAGGALVRIAEGGAPS</sequence>
<name>A0ABS1NA16_9ACTN</name>
<evidence type="ECO:0000313" key="1">
    <source>
        <dbReference type="EMBL" id="MBL1096919.1"/>
    </source>
</evidence>
<accession>A0ABS1NA16</accession>
<comment type="caution">
    <text evidence="1">The sequence shown here is derived from an EMBL/GenBank/DDBJ whole genome shotgun (WGS) entry which is preliminary data.</text>
</comment>